<evidence type="ECO:0000256" key="1">
    <source>
        <dbReference type="SAM" id="MobiDB-lite"/>
    </source>
</evidence>
<evidence type="ECO:0000256" key="2">
    <source>
        <dbReference type="SAM" id="SignalP"/>
    </source>
</evidence>
<organism evidence="4">
    <name type="scientific">Streptomyces sp. Y1</name>
    <dbReference type="NCBI Taxonomy" id="3238634"/>
    <lineage>
        <taxon>Bacteria</taxon>
        <taxon>Bacillati</taxon>
        <taxon>Actinomycetota</taxon>
        <taxon>Actinomycetes</taxon>
        <taxon>Kitasatosporales</taxon>
        <taxon>Streptomycetaceae</taxon>
        <taxon>Streptomyces</taxon>
    </lineage>
</organism>
<dbReference type="RefSeq" id="WP_369184917.1">
    <property type="nucleotide sequence ID" value="NZ_CP163445.1"/>
</dbReference>
<dbReference type="InterPro" id="IPR001466">
    <property type="entry name" value="Beta-lactam-related"/>
</dbReference>
<dbReference type="PANTHER" id="PTHR46825">
    <property type="entry name" value="D-ALANYL-D-ALANINE-CARBOXYPEPTIDASE/ENDOPEPTIDASE AMPH"/>
    <property type="match status" value="1"/>
</dbReference>
<dbReference type="AlphaFoldDB" id="A0AB39TTK9"/>
<dbReference type="InterPro" id="IPR012338">
    <property type="entry name" value="Beta-lactam/transpept-like"/>
</dbReference>
<feature type="domain" description="Beta-lactamase-related" evidence="3">
    <location>
        <begin position="80"/>
        <end position="392"/>
    </location>
</feature>
<name>A0AB39TTK9_9ACTN</name>
<dbReference type="EMBL" id="CP163445">
    <property type="protein sequence ID" value="XDQ82588.1"/>
    <property type="molecule type" value="Genomic_DNA"/>
</dbReference>
<dbReference type="PANTHER" id="PTHR46825:SF7">
    <property type="entry name" value="D-ALANYL-D-ALANINE CARBOXYPEPTIDASE"/>
    <property type="match status" value="1"/>
</dbReference>
<dbReference type="GO" id="GO:0016787">
    <property type="term" value="F:hydrolase activity"/>
    <property type="evidence" value="ECO:0007669"/>
    <property type="project" value="UniProtKB-KW"/>
</dbReference>
<proteinExistence type="predicted"/>
<dbReference type="Gene3D" id="3.40.710.10">
    <property type="entry name" value="DD-peptidase/beta-lactamase superfamily"/>
    <property type="match status" value="1"/>
</dbReference>
<keyword evidence="2" id="KW-0732">Signal</keyword>
<protein>
    <submittedName>
        <fullName evidence="4">Serine hydrolase domain-containing protein</fullName>
        <ecNumber evidence="4">3.-.-.-</ecNumber>
    </submittedName>
</protein>
<dbReference type="PROSITE" id="PS51257">
    <property type="entry name" value="PROKAR_LIPOPROTEIN"/>
    <property type="match status" value="1"/>
</dbReference>
<feature type="signal peptide" evidence="2">
    <location>
        <begin position="1"/>
        <end position="34"/>
    </location>
</feature>
<feature type="compositionally biased region" description="Polar residues" evidence="1">
    <location>
        <begin position="449"/>
        <end position="462"/>
    </location>
</feature>
<accession>A0AB39TTK9</accession>
<evidence type="ECO:0000313" key="4">
    <source>
        <dbReference type="EMBL" id="XDQ82588.1"/>
    </source>
</evidence>
<feature type="chain" id="PRO_5044277713" evidence="2">
    <location>
        <begin position="35"/>
        <end position="470"/>
    </location>
</feature>
<sequence>MTKTRRPRPAAPRSVRAAAAALAVAGLLTTAACSGSPKTAEPAGGAAVTAEPAALSPSASPSASPSGGVVALTPDVMGKLDAAIQQVMSQASVPGVIVGYTTPDGSYQKAFGLADPGRKVPMSTDLYTRIGSVTKTLTATAVLRLVDQGKVGLDDPISKYVPNVPNGDKITVRELGDMRSGLYNYSLDPDFDHALLSDPTRPFTPDQLLAYSYKHPADFAPDAKFEYSNTNAILLGLLVEKVSGQPLQDFLKAQVFDPAGMKNSVFPTDATFPDPHAHGTTNQTLDGAVADSTDWNPSWGWAAGAAISTLADLQTWSKVLATGTPLIKPDTQAERLKTREAGLPALGYGFGVFNTHGWIGHNGSLPGYQTVVIYLPAAQASLVIMTNTDVSYQGTEPSTLLARAITQIVSPNNVYTLPTPAETGSPTAPGSPSGSPSPSPSAGASRTPLGTTTPAPSGSATLHISEETDS</sequence>
<keyword evidence="4" id="KW-0378">Hydrolase</keyword>
<dbReference type="EC" id="3.-.-.-" evidence="4"/>
<feature type="region of interest" description="Disordered" evidence="1">
    <location>
        <begin position="416"/>
        <end position="470"/>
    </location>
</feature>
<feature type="compositionally biased region" description="Low complexity" evidence="1">
    <location>
        <begin position="423"/>
        <end position="448"/>
    </location>
</feature>
<dbReference type="Pfam" id="PF00144">
    <property type="entry name" value="Beta-lactamase"/>
    <property type="match status" value="1"/>
</dbReference>
<dbReference type="SUPFAM" id="SSF56601">
    <property type="entry name" value="beta-lactamase/transpeptidase-like"/>
    <property type="match status" value="1"/>
</dbReference>
<dbReference type="InterPro" id="IPR050491">
    <property type="entry name" value="AmpC-like"/>
</dbReference>
<evidence type="ECO:0000259" key="3">
    <source>
        <dbReference type="Pfam" id="PF00144"/>
    </source>
</evidence>
<gene>
    <name evidence="4" type="ORF">AB2U05_30875</name>
</gene>
<reference evidence="4" key="1">
    <citation type="submission" date="2024-07" db="EMBL/GenBank/DDBJ databases">
        <authorList>
            <person name="Yu S.T."/>
        </authorList>
    </citation>
    <scope>NUCLEOTIDE SEQUENCE</scope>
    <source>
        <strain evidence="4">Y1</strain>
    </source>
</reference>